<dbReference type="PRINTS" id="PR00038">
    <property type="entry name" value="HTHLUXR"/>
</dbReference>
<keyword evidence="1 3" id="KW-0238">DNA-binding</keyword>
<dbReference type="Proteomes" id="UP000291832">
    <property type="component" value="Unassembled WGS sequence"/>
</dbReference>
<dbReference type="SUPFAM" id="SSF46894">
    <property type="entry name" value="C-terminal effector domain of the bipartite response regulators"/>
    <property type="match status" value="1"/>
</dbReference>
<dbReference type="InterPro" id="IPR027417">
    <property type="entry name" value="P-loop_NTPase"/>
</dbReference>
<dbReference type="PROSITE" id="PS50043">
    <property type="entry name" value="HTH_LUXR_2"/>
    <property type="match status" value="1"/>
</dbReference>
<dbReference type="SMART" id="SM00421">
    <property type="entry name" value="HTH_LUXR"/>
    <property type="match status" value="1"/>
</dbReference>
<dbReference type="SUPFAM" id="SSF52540">
    <property type="entry name" value="P-loop containing nucleoside triphosphate hydrolases"/>
    <property type="match status" value="1"/>
</dbReference>
<dbReference type="RefSeq" id="WP_130454566.1">
    <property type="nucleotide sequence ID" value="NZ_SHKI01000006.1"/>
</dbReference>
<dbReference type="InterPro" id="IPR016032">
    <property type="entry name" value="Sig_transdc_resp-reg_C-effctor"/>
</dbReference>
<evidence type="ECO:0000256" key="1">
    <source>
        <dbReference type="ARBA" id="ARBA00023125"/>
    </source>
</evidence>
<organism evidence="3 4">
    <name type="scientific">Leucobacter luti</name>
    <dbReference type="NCBI Taxonomy" id="340320"/>
    <lineage>
        <taxon>Bacteria</taxon>
        <taxon>Bacillati</taxon>
        <taxon>Actinomycetota</taxon>
        <taxon>Actinomycetes</taxon>
        <taxon>Micrococcales</taxon>
        <taxon>Microbacteriaceae</taxon>
        <taxon>Leucobacter</taxon>
    </lineage>
</organism>
<gene>
    <name evidence="3" type="ORF">EV139_2387</name>
</gene>
<dbReference type="Pfam" id="PF00196">
    <property type="entry name" value="GerE"/>
    <property type="match status" value="1"/>
</dbReference>
<keyword evidence="4" id="KW-1185">Reference proteome</keyword>
<dbReference type="Gene3D" id="1.10.10.10">
    <property type="entry name" value="Winged helix-like DNA-binding domain superfamily/Winged helix DNA-binding domain"/>
    <property type="match status" value="1"/>
</dbReference>
<dbReference type="InterPro" id="IPR000792">
    <property type="entry name" value="Tscrpt_reg_LuxR_C"/>
</dbReference>
<dbReference type="InterPro" id="IPR039420">
    <property type="entry name" value="WalR-like"/>
</dbReference>
<accession>A0A4Q7TR68</accession>
<comment type="caution">
    <text evidence="3">The sequence shown here is derived from an EMBL/GenBank/DDBJ whole genome shotgun (WGS) entry which is preliminary data.</text>
</comment>
<dbReference type="Gene3D" id="3.40.50.300">
    <property type="entry name" value="P-loop containing nucleotide triphosphate hydrolases"/>
    <property type="match status" value="1"/>
</dbReference>
<reference evidence="3 4" key="1">
    <citation type="journal article" date="2015" name="Stand. Genomic Sci.">
        <title>Genomic Encyclopedia of Bacterial and Archaeal Type Strains, Phase III: the genomes of soil and plant-associated and newly described type strains.</title>
        <authorList>
            <person name="Whitman W.B."/>
            <person name="Woyke T."/>
            <person name="Klenk H.P."/>
            <person name="Zhou Y."/>
            <person name="Lilburn T.G."/>
            <person name="Beck B.J."/>
            <person name="De Vos P."/>
            <person name="Vandamme P."/>
            <person name="Eisen J.A."/>
            <person name="Garrity G."/>
            <person name="Hugenholtz P."/>
            <person name="Kyrpides N.C."/>
        </authorList>
    </citation>
    <scope>NUCLEOTIDE SEQUENCE [LARGE SCALE GENOMIC DNA]</scope>
    <source>
        <strain evidence="3 4">RF6</strain>
    </source>
</reference>
<evidence type="ECO:0000259" key="2">
    <source>
        <dbReference type="PROSITE" id="PS50043"/>
    </source>
</evidence>
<protein>
    <submittedName>
        <fullName evidence="3">DNA-binding CsgD family transcriptional regulator</fullName>
    </submittedName>
</protein>
<dbReference type="GO" id="GO:0006355">
    <property type="term" value="P:regulation of DNA-templated transcription"/>
    <property type="evidence" value="ECO:0007669"/>
    <property type="project" value="InterPro"/>
</dbReference>
<dbReference type="GO" id="GO:0003677">
    <property type="term" value="F:DNA binding"/>
    <property type="evidence" value="ECO:0007669"/>
    <property type="project" value="UniProtKB-KW"/>
</dbReference>
<evidence type="ECO:0000313" key="3">
    <source>
        <dbReference type="EMBL" id="RZT62687.1"/>
    </source>
</evidence>
<sequence>MGRAGTVIRGSVRTEIATHCLAGESILVSGPIGSGKSHLLSAVADQLSAGGAPVHLIDGADDAALAVVSAAPAGTALVLDGLERARPELLRACLDRLGSGEPLVMSLTIGPQHASCMHALDAASAGSPAARDALAAVRRVELEPIAARELEWLLHERSAERLDSGTVHRILTLASGRPGWAVDLLQLAQHGYLSERPRPWIVEAPHGELDLPALRALARELGSVTPEAATAALALSELGATDLAGARDLVGSGAVAELVRCGAFVKQPGAEEFSVPVFVAAALRDRVSADILERQREAIAQRLAVQEALGIQLSEADVLLYARSLSGGAQADSSGAGNALGAVGAARHRVLQRAVSHLVAFTGESTARTILLRSGPLDGPTEPLLHARTVSALVGPAAALEALASGPRPEGGHDLLLHEFLRAQFAAESGFAAASAAADLDAETAALLRDATAVFTLWNTAVPAVGPDVRRGAALGIIAARSSSPEVAGLAGALVDLDHVWHGALPPRSWLATGAAIPMPREQHTDFARTASGALLFAHALTAFLAGEHALRADELRAAAARTVPHDSHARWLRHLLSAGEALACGDPARASDEWTYLTREAPRFIPVRLRGYLQRVGAAIRLSADPDGAGADALTSVAATPVQIAQYLSGQHDALAPAARRAGNAAGTLPLPLLRLAHAHLQAATDQNPARLLRTAHRLMQLELWAPTAFALRTARQIFLSRRAVGGVQQCDERLAALEDQLTASVPWYRSGDLPAVAFAQLTPREREAAALAAEGRSNREIAHQLGCGVRTVESHLSQARAKLGSSSRRDLAARLTPAPVASAAGATFPLATNGAHSR</sequence>
<dbReference type="AlphaFoldDB" id="A0A4Q7TR68"/>
<dbReference type="InterPro" id="IPR036388">
    <property type="entry name" value="WH-like_DNA-bd_sf"/>
</dbReference>
<feature type="domain" description="HTH luxR-type" evidence="2">
    <location>
        <begin position="756"/>
        <end position="821"/>
    </location>
</feature>
<name>A0A4Q7TR68_9MICO</name>
<dbReference type="PANTHER" id="PTHR43214">
    <property type="entry name" value="TWO-COMPONENT RESPONSE REGULATOR"/>
    <property type="match status" value="1"/>
</dbReference>
<dbReference type="EMBL" id="SHKI01000006">
    <property type="protein sequence ID" value="RZT62687.1"/>
    <property type="molecule type" value="Genomic_DNA"/>
</dbReference>
<evidence type="ECO:0000313" key="4">
    <source>
        <dbReference type="Proteomes" id="UP000291832"/>
    </source>
</evidence>
<proteinExistence type="predicted"/>